<feature type="non-terminal residue" evidence="1">
    <location>
        <position position="1"/>
    </location>
</feature>
<sequence length="190" mass="22377">NEGNNNVHSKFCSEDIATKKFLRHLIRKHKNEDEVKNILEFPKNSKKRRQALSLLRNDTNFNLFIQGIVRPKEQRFKNFVKDDEYIPCAYCKVLIVRHYLKRHVKSYTVLAAKEIQIRGKINHVSRSHTLTACVTDPTNVIFQLNVKEQIFDSMKGDNISLQSKKDLLIVYFGNSYLKKKTQKRRLKICL</sequence>
<dbReference type="PANTHER" id="PTHR33480:SF1">
    <property type="entry name" value="TYR RECOMBINASE DOMAIN-CONTAINING PROTEIN"/>
    <property type="match status" value="1"/>
</dbReference>
<comment type="caution">
    <text evidence="1">The sequence shown here is derived from an EMBL/GenBank/DDBJ whole genome shotgun (WGS) entry which is preliminary data.</text>
</comment>
<keyword evidence="2" id="KW-1185">Reference proteome</keyword>
<proteinExistence type="predicted"/>
<accession>A0AAV8XBN9</accession>
<dbReference type="PANTHER" id="PTHR33480">
    <property type="entry name" value="SET DOMAIN-CONTAINING PROTEIN-RELATED"/>
    <property type="match status" value="1"/>
</dbReference>
<reference evidence="1" key="1">
    <citation type="journal article" date="2023" name="Insect Mol. Biol.">
        <title>Genome sequencing provides insights into the evolution of gene families encoding plant cell wall-degrading enzymes in longhorned beetles.</title>
        <authorList>
            <person name="Shin N.R."/>
            <person name="Okamura Y."/>
            <person name="Kirsch R."/>
            <person name="Pauchet Y."/>
        </authorList>
    </citation>
    <scope>NUCLEOTIDE SEQUENCE</scope>
    <source>
        <strain evidence="1">AMC_N1</strain>
    </source>
</reference>
<dbReference type="AlphaFoldDB" id="A0AAV8XBN9"/>
<organism evidence="1 2">
    <name type="scientific">Aromia moschata</name>
    <dbReference type="NCBI Taxonomy" id="1265417"/>
    <lineage>
        <taxon>Eukaryota</taxon>
        <taxon>Metazoa</taxon>
        <taxon>Ecdysozoa</taxon>
        <taxon>Arthropoda</taxon>
        <taxon>Hexapoda</taxon>
        <taxon>Insecta</taxon>
        <taxon>Pterygota</taxon>
        <taxon>Neoptera</taxon>
        <taxon>Endopterygota</taxon>
        <taxon>Coleoptera</taxon>
        <taxon>Polyphaga</taxon>
        <taxon>Cucujiformia</taxon>
        <taxon>Chrysomeloidea</taxon>
        <taxon>Cerambycidae</taxon>
        <taxon>Cerambycinae</taxon>
        <taxon>Callichromatini</taxon>
        <taxon>Aromia</taxon>
    </lineage>
</organism>
<gene>
    <name evidence="1" type="ORF">NQ318_023370</name>
</gene>
<evidence type="ECO:0000313" key="1">
    <source>
        <dbReference type="EMBL" id="KAJ8935816.1"/>
    </source>
</evidence>
<evidence type="ECO:0000313" key="2">
    <source>
        <dbReference type="Proteomes" id="UP001162162"/>
    </source>
</evidence>
<dbReference type="EMBL" id="JAPWTK010000832">
    <property type="protein sequence ID" value="KAJ8935816.1"/>
    <property type="molecule type" value="Genomic_DNA"/>
</dbReference>
<name>A0AAV8XBN9_9CUCU</name>
<dbReference type="Proteomes" id="UP001162162">
    <property type="component" value="Unassembled WGS sequence"/>
</dbReference>
<protein>
    <submittedName>
        <fullName evidence="1">Uncharacterized protein</fullName>
    </submittedName>
</protein>